<protein>
    <recommendedName>
        <fullName evidence="2">HNH nuclease domain-containing protein</fullName>
    </recommendedName>
</protein>
<comment type="caution">
    <text evidence="3">The sequence shown here is derived from an EMBL/GenBank/DDBJ whole genome shotgun (WGS) entry which is preliminary data.</text>
</comment>
<gene>
    <name evidence="3" type="ORF">BJX63DRAFT_431353</name>
</gene>
<dbReference type="Pfam" id="PF13391">
    <property type="entry name" value="HNH_2"/>
    <property type="match status" value="1"/>
</dbReference>
<reference evidence="3 4" key="1">
    <citation type="submission" date="2024-07" db="EMBL/GenBank/DDBJ databases">
        <title>Section-level genome sequencing and comparative genomics of Aspergillus sections Usti and Cavernicolus.</title>
        <authorList>
            <consortium name="Lawrence Berkeley National Laboratory"/>
            <person name="Nybo J.L."/>
            <person name="Vesth T.C."/>
            <person name="Theobald S."/>
            <person name="Frisvad J.C."/>
            <person name="Larsen T.O."/>
            <person name="Kjaerboelling I."/>
            <person name="Rothschild-Mancinelli K."/>
            <person name="Lyhne E.K."/>
            <person name="Kogle M.E."/>
            <person name="Barry K."/>
            <person name="Clum A."/>
            <person name="Na H."/>
            <person name="Ledsgaard L."/>
            <person name="Lin J."/>
            <person name="Lipzen A."/>
            <person name="Kuo A."/>
            <person name="Riley R."/>
            <person name="Mondo S."/>
            <person name="Labutti K."/>
            <person name="Haridas S."/>
            <person name="Pangalinan J."/>
            <person name="Salamov A.A."/>
            <person name="Simmons B.A."/>
            <person name="Magnuson J.K."/>
            <person name="Chen J."/>
            <person name="Drula E."/>
            <person name="Henrissat B."/>
            <person name="Wiebenga A."/>
            <person name="Lubbers R.J."/>
            <person name="Gomes A.C."/>
            <person name="Makela M.R."/>
            <person name="Stajich J."/>
            <person name="Grigoriev I.V."/>
            <person name="Mortensen U.H."/>
            <person name="De Vries R.P."/>
            <person name="Baker S.E."/>
            <person name="Andersen M.R."/>
        </authorList>
    </citation>
    <scope>NUCLEOTIDE SEQUENCE [LARGE SCALE GENOMIC DNA]</scope>
    <source>
        <strain evidence="3 4">CBS 588.65</strain>
    </source>
</reference>
<keyword evidence="4" id="KW-1185">Reference proteome</keyword>
<sequence length="313" mass="34979">MDSQRSESSPSSTASSRGSSSRSSDFFSEGVKLRVRNKCGDECWCCSRPDPHVCHVVARDDRKAALWVQRNLLDFPIDSVMNGIALCPSCHEQFNYALDPGFAFIPTDIQFFIEFELADRERRKEAQERGDHNSSARRVPSAEQYQQHQLEQGVITPDSSGGLYRPIFLKPILGAKGIQALTERNRPWYGAPMASLRRAFPILGTGRSQVLGKATRNALERLRNLYFDDDVDEKEEEASNTRKHHLIPSPPAISPPTRKRRHIDKGDHHGKSELGDSEPRDDELGSAGPPDDLLSVPTNLGTGKLGNRAQLHR</sequence>
<feature type="region of interest" description="Disordered" evidence="1">
    <location>
        <begin position="123"/>
        <end position="149"/>
    </location>
</feature>
<evidence type="ECO:0000256" key="1">
    <source>
        <dbReference type="SAM" id="MobiDB-lite"/>
    </source>
</evidence>
<accession>A0ABR4HI82</accession>
<feature type="compositionally biased region" description="Basic and acidic residues" evidence="1">
    <location>
        <begin position="264"/>
        <end position="278"/>
    </location>
</feature>
<organism evidence="3 4">
    <name type="scientific">Aspergillus granulosus</name>
    <dbReference type="NCBI Taxonomy" id="176169"/>
    <lineage>
        <taxon>Eukaryota</taxon>
        <taxon>Fungi</taxon>
        <taxon>Dikarya</taxon>
        <taxon>Ascomycota</taxon>
        <taxon>Pezizomycotina</taxon>
        <taxon>Eurotiomycetes</taxon>
        <taxon>Eurotiomycetidae</taxon>
        <taxon>Eurotiales</taxon>
        <taxon>Aspergillaceae</taxon>
        <taxon>Aspergillus</taxon>
        <taxon>Aspergillus subgen. Nidulantes</taxon>
    </lineage>
</organism>
<dbReference type="InterPro" id="IPR003615">
    <property type="entry name" value="HNH_nuc"/>
</dbReference>
<name>A0ABR4HI82_9EURO</name>
<dbReference type="EMBL" id="JBFXLT010000033">
    <property type="protein sequence ID" value="KAL2814453.1"/>
    <property type="molecule type" value="Genomic_DNA"/>
</dbReference>
<feature type="region of interest" description="Disordered" evidence="1">
    <location>
        <begin position="233"/>
        <end position="313"/>
    </location>
</feature>
<feature type="compositionally biased region" description="Low complexity" evidence="1">
    <location>
        <begin position="6"/>
        <end position="24"/>
    </location>
</feature>
<feature type="domain" description="HNH nuclease" evidence="2">
    <location>
        <begin position="46"/>
        <end position="95"/>
    </location>
</feature>
<evidence type="ECO:0000313" key="3">
    <source>
        <dbReference type="EMBL" id="KAL2814453.1"/>
    </source>
</evidence>
<evidence type="ECO:0000313" key="4">
    <source>
        <dbReference type="Proteomes" id="UP001610334"/>
    </source>
</evidence>
<proteinExistence type="predicted"/>
<feature type="region of interest" description="Disordered" evidence="1">
    <location>
        <begin position="1"/>
        <end position="25"/>
    </location>
</feature>
<dbReference type="Proteomes" id="UP001610334">
    <property type="component" value="Unassembled WGS sequence"/>
</dbReference>
<feature type="compositionally biased region" description="Basic and acidic residues" evidence="1">
    <location>
        <begin position="123"/>
        <end position="134"/>
    </location>
</feature>
<evidence type="ECO:0000259" key="2">
    <source>
        <dbReference type="Pfam" id="PF13391"/>
    </source>
</evidence>